<evidence type="ECO:0000313" key="1">
    <source>
        <dbReference type="EMBL" id="TWG17307.1"/>
    </source>
</evidence>
<accession>A0A561W0B5</accession>
<organism evidence="1 2">
    <name type="scientific">Micromonospora taraxaci</name>
    <dbReference type="NCBI Taxonomy" id="1316803"/>
    <lineage>
        <taxon>Bacteria</taxon>
        <taxon>Bacillati</taxon>
        <taxon>Actinomycetota</taxon>
        <taxon>Actinomycetes</taxon>
        <taxon>Micromonosporales</taxon>
        <taxon>Micromonosporaceae</taxon>
        <taxon>Micromonospora</taxon>
    </lineage>
</organism>
<dbReference type="SUPFAM" id="SSF55961">
    <property type="entry name" value="Bet v1-like"/>
    <property type="match status" value="1"/>
</dbReference>
<dbReference type="Proteomes" id="UP000317685">
    <property type="component" value="Unassembled WGS sequence"/>
</dbReference>
<keyword evidence="2" id="KW-1185">Reference proteome</keyword>
<comment type="caution">
    <text evidence="1">The sequence shown here is derived from an EMBL/GenBank/DDBJ whole genome shotgun (WGS) entry which is preliminary data.</text>
</comment>
<dbReference type="EMBL" id="VIWZ01000001">
    <property type="protein sequence ID" value="TWG17307.1"/>
    <property type="molecule type" value="Genomic_DNA"/>
</dbReference>
<reference evidence="1 2" key="1">
    <citation type="submission" date="2019-06" db="EMBL/GenBank/DDBJ databases">
        <title>Sequencing the genomes of 1000 actinobacteria strains.</title>
        <authorList>
            <person name="Klenk H.-P."/>
        </authorList>
    </citation>
    <scope>NUCLEOTIDE SEQUENCE [LARGE SCALE GENOMIC DNA]</scope>
    <source>
        <strain evidence="1 2">DSM 45885</strain>
    </source>
</reference>
<evidence type="ECO:0000313" key="2">
    <source>
        <dbReference type="Proteomes" id="UP000317685"/>
    </source>
</evidence>
<dbReference type="GeneID" id="300128220"/>
<evidence type="ECO:0008006" key="3">
    <source>
        <dbReference type="Google" id="ProtNLM"/>
    </source>
</evidence>
<dbReference type="AlphaFoldDB" id="A0A561W0B5"/>
<gene>
    <name evidence="1" type="ORF">FHU34_112648</name>
</gene>
<dbReference type="Gene3D" id="3.30.530.20">
    <property type="match status" value="1"/>
</dbReference>
<dbReference type="OrthoDB" id="6624781at2"/>
<proteinExistence type="predicted"/>
<sequence length="168" mass="18639">MTSGQIEPVAVSRRIAAPAADIFRILADPRRHTELDGSGMLRGAVSDRPIGAVGDVFVMRMYYSPYGDYEMNNHVVEYEVNRRIGWTPEPGRGHPDTAPGATPLRRWGHRWAFELIPDGPAATIVTETYDCSPLPADERAAMDDGRSWITSMTATLERLEASCLTVRH</sequence>
<dbReference type="InterPro" id="IPR023393">
    <property type="entry name" value="START-like_dom_sf"/>
</dbReference>
<name>A0A561W0B5_9ACTN</name>
<protein>
    <recommendedName>
        <fullName evidence="3">Activator of Hsp90 ATPase-like protein</fullName>
    </recommendedName>
</protein>
<dbReference type="RefSeq" id="WP_145780272.1">
    <property type="nucleotide sequence ID" value="NZ_VIWZ01000001.1"/>
</dbReference>